<accession>A0A1Y1SCR5</accession>
<keyword evidence="2" id="KW-1185">Reference proteome</keyword>
<evidence type="ECO:0008006" key="3">
    <source>
        <dbReference type="Google" id="ProtNLM"/>
    </source>
</evidence>
<evidence type="ECO:0000313" key="1">
    <source>
        <dbReference type="EMBL" id="ORE86353.1"/>
    </source>
</evidence>
<organism evidence="1 2">
    <name type="scientific">Oceanococcus atlanticus</name>
    <dbReference type="NCBI Taxonomy" id="1317117"/>
    <lineage>
        <taxon>Bacteria</taxon>
        <taxon>Pseudomonadati</taxon>
        <taxon>Pseudomonadota</taxon>
        <taxon>Gammaproteobacteria</taxon>
        <taxon>Chromatiales</taxon>
        <taxon>Oceanococcaceae</taxon>
        <taxon>Oceanococcus</taxon>
    </lineage>
</organism>
<sequence>MKTAALIFTLGVSIVVYGAQARAAGGLSAGVWMNYEYQFDNPASAHEETRGDIENEALILYADGQAEDGQGRWLYSAELRIGPGSFTDTANNSSGDTFALHKAWIGWRFGQAGVLRVGKSQVPFAWKTVNFWPGDILQAGYGDQMDVGLKWTDEVGALKYDLAYYHADDWGTTSTDSVDDNGHWGSSTTYRKVHTAVGNVEYLVAPGQRIAVSAQAGRLQDLTTGEGEVDGRHQALALWYHGEFGKFYSKLEYVLMEREMPDRHLAGARIENTRIAAELGYRHGPWFFYLDSSLAEPDTAGSTVDSVSAHAPGLSYDYGPGWIYLEYLTQDGFVDRNGQVGEGDFDALYLSIDFYL</sequence>
<proteinExistence type="predicted"/>
<name>A0A1Y1SCR5_9GAMM</name>
<dbReference type="AlphaFoldDB" id="A0A1Y1SCR5"/>
<comment type="caution">
    <text evidence="1">The sequence shown here is derived from an EMBL/GenBank/DDBJ whole genome shotgun (WGS) entry which is preliminary data.</text>
</comment>
<reference evidence="1 2" key="1">
    <citation type="submission" date="2013-04" db="EMBL/GenBank/DDBJ databases">
        <title>Oceanococcus atlanticus 22II-S10r2 Genome Sequencing.</title>
        <authorList>
            <person name="Lai Q."/>
            <person name="Li G."/>
            <person name="Shao Z."/>
        </authorList>
    </citation>
    <scope>NUCLEOTIDE SEQUENCE [LARGE SCALE GENOMIC DNA]</scope>
    <source>
        <strain evidence="1 2">22II-S10r2</strain>
    </source>
</reference>
<dbReference type="SUPFAM" id="SSF56935">
    <property type="entry name" value="Porins"/>
    <property type="match status" value="1"/>
</dbReference>
<protein>
    <recommendedName>
        <fullName evidence="3">Porin domain-containing protein</fullName>
    </recommendedName>
</protein>
<evidence type="ECO:0000313" key="2">
    <source>
        <dbReference type="Proteomes" id="UP000192342"/>
    </source>
</evidence>
<dbReference type="OrthoDB" id="625456at2"/>
<dbReference type="EMBL" id="AQQV01000003">
    <property type="protein sequence ID" value="ORE86353.1"/>
    <property type="molecule type" value="Genomic_DNA"/>
</dbReference>
<dbReference type="RefSeq" id="WP_083562636.1">
    <property type="nucleotide sequence ID" value="NZ_AQQV01000003.1"/>
</dbReference>
<dbReference type="STRING" id="1317117.ATO7_13688"/>
<gene>
    <name evidence="1" type="ORF">ATO7_13688</name>
</gene>
<dbReference type="Proteomes" id="UP000192342">
    <property type="component" value="Unassembled WGS sequence"/>
</dbReference>